<dbReference type="Pfam" id="PF13581">
    <property type="entry name" value="HATPase_c_2"/>
    <property type="match status" value="1"/>
</dbReference>
<keyword evidence="3" id="KW-0418">Kinase</keyword>
<dbReference type="PANTHER" id="PTHR35526">
    <property type="entry name" value="ANTI-SIGMA-F FACTOR RSBW-RELATED"/>
    <property type="match status" value="1"/>
</dbReference>
<dbReference type="InterPro" id="IPR036890">
    <property type="entry name" value="HATPase_C_sf"/>
</dbReference>
<comment type="caution">
    <text evidence="3">The sequence shown here is derived from an EMBL/GenBank/DDBJ whole genome shotgun (WGS) entry which is preliminary data.</text>
</comment>
<dbReference type="Proteomes" id="UP000184334">
    <property type="component" value="Unassembled WGS sequence"/>
</dbReference>
<keyword evidence="3" id="KW-0808">Transferase</keyword>
<feature type="domain" description="Histidine kinase/HSP90-like ATPase" evidence="2">
    <location>
        <begin position="15"/>
        <end position="132"/>
    </location>
</feature>
<evidence type="ECO:0000313" key="3">
    <source>
        <dbReference type="EMBL" id="SHF13606.1"/>
    </source>
</evidence>
<dbReference type="InterPro" id="IPR050267">
    <property type="entry name" value="Anti-sigma-factor_SerPK"/>
</dbReference>
<evidence type="ECO:0000256" key="1">
    <source>
        <dbReference type="ARBA" id="ARBA00022527"/>
    </source>
</evidence>
<dbReference type="EMBL" id="FQUI01000038">
    <property type="protein sequence ID" value="SHF13606.1"/>
    <property type="molecule type" value="Genomic_DNA"/>
</dbReference>
<protein>
    <submittedName>
        <fullName evidence="3">Serine/threonine-protein kinase RsbW</fullName>
    </submittedName>
</protein>
<dbReference type="CDD" id="cd16936">
    <property type="entry name" value="HATPase_RsbW-like"/>
    <property type="match status" value="1"/>
</dbReference>
<gene>
    <name evidence="3" type="ORF">SAMN02745164_01857</name>
</gene>
<keyword evidence="1" id="KW-0723">Serine/threonine-protein kinase</keyword>
<accession>A0A1M4Z7P2</accession>
<proteinExistence type="predicted"/>
<dbReference type="STRING" id="1122195.SAMN02745164_01857"/>
<dbReference type="OrthoDB" id="9792240at2"/>
<evidence type="ECO:0000259" key="2">
    <source>
        <dbReference type="Pfam" id="PF13581"/>
    </source>
</evidence>
<reference evidence="3" key="1">
    <citation type="submission" date="2016-11" db="EMBL/GenBank/DDBJ databases">
        <authorList>
            <person name="Varghese N."/>
            <person name="Submissions S."/>
        </authorList>
    </citation>
    <scope>NUCLEOTIDE SEQUENCE [LARGE SCALE GENOMIC DNA]</scope>
    <source>
        <strain evidence="3">DSM 16785</strain>
    </source>
</reference>
<evidence type="ECO:0000313" key="4">
    <source>
        <dbReference type="Proteomes" id="UP000184334"/>
    </source>
</evidence>
<dbReference type="PANTHER" id="PTHR35526:SF3">
    <property type="entry name" value="ANTI-SIGMA-F FACTOR RSBW"/>
    <property type="match status" value="1"/>
</dbReference>
<dbReference type="Gene3D" id="3.30.565.10">
    <property type="entry name" value="Histidine kinase-like ATPase, C-terminal domain"/>
    <property type="match status" value="1"/>
</dbReference>
<organism evidence="3 4">
    <name type="scientific">Marinitoga hydrogenitolerans (strain DSM 16785 / JCM 12826 / AT1271)</name>
    <dbReference type="NCBI Taxonomy" id="1122195"/>
    <lineage>
        <taxon>Bacteria</taxon>
        <taxon>Thermotogati</taxon>
        <taxon>Thermotogota</taxon>
        <taxon>Thermotogae</taxon>
        <taxon>Petrotogales</taxon>
        <taxon>Petrotogaceae</taxon>
        <taxon>Marinitoga</taxon>
    </lineage>
</organism>
<sequence length="136" mass="16375">MESIKIEILSKTKYIKILREAMKYFLRLNEFDNEEQIFFMELALNEAVANVIEHTYKFDEQKKIIIKFEIEKKFFKVSIRDFGEKIDKERIKSRDLDDVKDHGLGVHIINQVFDEMMWKNINEEGNLLILKKSLEE</sequence>
<dbReference type="GO" id="GO:0004674">
    <property type="term" value="F:protein serine/threonine kinase activity"/>
    <property type="evidence" value="ECO:0007669"/>
    <property type="project" value="UniProtKB-KW"/>
</dbReference>
<dbReference type="SUPFAM" id="SSF55874">
    <property type="entry name" value="ATPase domain of HSP90 chaperone/DNA topoisomerase II/histidine kinase"/>
    <property type="match status" value="1"/>
</dbReference>
<dbReference type="RefSeq" id="WP_072865671.1">
    <property type="nucleotide sequence ID" value="NZ_FQUI01000038.1"/>
</dbReference>
<dbReference type="InterPro" id="IPR003594">
    <property type="entry name" value="HATPase_dom"/>
</dbReference>
<dbReference type="AlphaFoldDB" id="A0A1M4Z7P2"/>
<keyword evidence="4" id="KW-1185">Reference proteome</keyword>
<name>A0A1M4Z7P2_MARH1</name>